<sequence length="420" mass="47309">MAPEMLNPHKYGMTTITSLMPPLDVYMLANVFYEIYAGQRPFFNTRNLFLLATRIDAGDRPPHPGKQAEERGLNDFVWSILLRCWNADPTRRPLSLELLSQMTALPEDTDSEISEVFTSQNAFSHLTNELGSAVDLTGDIQDITSIAIDGGARGDIWIGQYKGHKVAIKTRRVLSYQPSHHIIHRLARELDIWKDLKHPNILPLLGVCAHGPYGFALVSPWMERGHIRSYLRLDPMVRRPSLVLGIARGLQYLHETGIVHGDLRGSNVLVDPSGEVRLADFGFSYAFRGFSGSQDAEVSPINLNPRWLAPERLYPEKYGLTTARAMTTASDIYSCGMVIYEIYTGQDPFYQITAAFRIASMVQEGTRPKRPEQALCPSSDLQDAMWEIAEACWSRDPWSRPTALEVVDRVRAVITNEILH</sequence>
<keyword evidence="3" id="KW-1185">Reference proteome</keyword>
<dbReference type="SUPFAM" id="SSF56112">
    <property type="entry name" value="Protein kinase-like (PK-like)"/>
    <property type="match status" value="2"/>
</dbReference>
<dbReference type="PROSITE" id="PS50011">
    <property type="entry name" value="PROTEIN_KINASE_DOM"/>
    <property type="match status" value="2"/>
</dbReference>
<dbReference type="InterPro" id="IPR011009">
    <property type="entry name" value="Kinase-like_dom_sf"/>
</dbReference>
<feature type="domain" description="Protein kinase" evidence="1">
    <location>
        <begin position="1"/>
        <end position="105"/>
    </location>
</feature>
<dbReference type="Pfam" id="PF07714">
    <property type="entry name" value="PK_Tyr_Ser-Thr"/>
    <property type="match status" value="1"/>
</dbReference>
<keyword evidence="2" id="KW-0808">Transferase</keyword>
<dbReference type="GO" id="GO:0004674">
    <property type="term" value="F:protein serine/threonine kinase activity"/>
    <property type="evidence" value="ECO:0007669"/>
    <property type="project" value="TreeGrafter"/>
</dbReference>
<evidence type="ECO:0000259" key="1">
    <source>
        <dbReference type="PROSITE" id="PS50011"/>
    </source>
</evidence>
<dbReference type="PANTHER" id="PTHR44329">
    <property type="entry name" value="SERINE/THREONINE-PROTEIN KINASE TNNI3K-RELATED"/>
    <property type="match status" value="1"/>
</dbReference>
<dbReference type="InterPro" id="IPR008266">
    <property type="entry name" value="Tyr_kinase_AS"/>
</dbReference>
<dbReference type="SMART" id="SM00220">
    <property type="entry name" value="S_TKc"/>
    <property type="match status" value="1"/>
</dbReference>
<gene>
    <name evidence="2" type="ORF">CALCODRAFT_504343</name>
</gene>
<dbReference type="InterPro" id="IPR000719">
    <property type="entry name" value="Prot_kinase_dom"/>
</dbReference>
<dbReference type="Proteomes" id="UP000076842">
    <property type="component" value="Unassembled WGS sequence"/>
</dbReference>
<dbReference type="InterPro" id="IPR051681">
    <property type="entry name" value="Ser/Thr_Kinases-Pseudokinases"/>
</dbReference>
<evidence type="ECO:0000313" key="3">
    <source>
        <dbReference type="Proteomes" id="UP000076842"/>
    </source>
</evidence>
<protein>
    <submittedName>
        <fullName evidence="2">Kinase-like protein</fullName>
    </submittedName>
</protein>
<name>A0A165CHC3_9BASI</name>
<dbReference type="EMBL" id="KV424144">
    <property type="protein sequence ID" value="KZT50795.1"/>
    <property type="molecule type" value="Genomic_DNA"/>
</dbReference>
<dbReference type="OrthoDB" id="4062651at2759"/>
<dbReference type="PROSITE" id="PS00109">
    <property type="entry name" value="PROTEIN_KINASE_TYR"/>
    <property type="match status" value="1"/>
</dbReference>
<dbReference type="STRING" id="1353952.A0A165CHC3"/>
<organism evidence="2 3">
    <name type="scientific">Calocera cornea HHB12733</name>
    <dbReference type="NCBI Taxonomy" id="1353952"/>
    <lineage>
        <taxon>Eukaryota</taxon>
        <taxon>Fungi</taxon>
        <taxon>Dikarya</taxon>
        <taxon>Basidiomycota</taxon>
        <taxon>Agaricomycotina</taxon>
        <taxon>Dacrymycetes</taxon>
        <taxon>Dacrymycetales</taxon>
        <taxon>Dacrymycetaceae</taxon>
        <taxon>Calocera</taxon>
    </lineage>
</organism>
<dbReference type="Gene3D" id="1.10.510.10">
    <property type="entry name" value="Transferase(Phosphotransferase) domain 1"/>
    <property type="match status" value="2"/>
</dbReference>
<dbReference type="AlphaFoldDB" id="A0A165CHC3"/>
<keyword evidence="2" id="KW-0418">Kinase</keyword>
<accession>A0A165CHC3</accession>
<feature type="domain" description="Protein kinase" evidence="1">
    <location>
        <begin position="142"/>
        <end position="420"/>
    </location>
</feature>
<reference evidence="2 3" key="1">
    <citation type="journal article" date="2016" name="Mol. Biol. Evol.">
        <title>Comparative Genomics of Early-Diverging Mushroom-Forming Fungi Provides Insights into the Origins of Lignocellulose Decay Capabilities.</title>
        <authorList>
            <person name="Nagy L.G."/>
            <person name="Riley R."/>
            <person name="Tritt A."/>
            <person name="Adam C."/>
            <person name="Daum C."/>
            <person name="Floudas D."/>
            <person name="Sun H."/>
            <person name="Yadav J.S."/>
            <person name="Pangilinan J."/>
            <person name="Larsson K.H."/>
            <person name="Matsuura K."/>
            <person name="Barry K."/>
            <person name="Labutti K."/>
            <person name="Kuo R."/>
            <person name="Ohm R.A."/>
            <person name="Bhattacharya S.S."/>
            <person name="Shirouzu T."/>
            <person name="Yoshinaga Y."/>
            <person name="Martin F.M."/>
            <person name="Grigoriev I.V."/>
            <person name="Hibbett D.S."/>
        </authorList>
    </citation>
    <scope>NUCLEOTIDE SEQUENCE [LARGE SCALE GENOMIC DNA]</scope>
    <source>
        <strain evidence="2 3">HHB12733</strain>
    </source>
</reference>
<dbReference type="InParanoid" id="A0A165CHC3"/>
<dbReference type="GO" id="GO:0005524">
    <property type="term" value="F:ATP binding"/>
    <property type="evidence" value="ECO:0007669"/>
    <property type="project" value="InterPro"/>
</dbReference>
<proteinExistence type="predicted"/>
<dbReference type="InterPro" id="IPR001245">
    <property type="entry name" value="Ser-Thr/Tyr_kinase_cat_dom"/>
</dbReference>
<evidence type="ECO:0000313" key="2">
    <source>
        <dbReference type="EMBL" id="KZT50795.1"/>
    </source>
</evidence>